<organism evidence="2 3">
    <name type="scientific">Brassica carinata</name>
    <name type="common">Ethiopian mustard</name>
    <name type="synonym">Abyssinian cabbage</name>
    <dbReference type="NCBI Taxonomy" id="52824"/>
    <lineage>
        <taxon>Eukaryota</taxon>
        <taxon>Viridiplantae</taxon>
        <taxon>Streptophyta</taxon>
        <taxon>Embryophyta</taxon>
        <taxon>Tracheophyta</taxon>
        <taxon>Spermatophyta</taxon>
        <taxon>Magnoliopsida</taxon>
        <taxon>eudicotyledons</taxon>
        <taxon>Gunneridae</taxon>
        <taxon>Pentapetalae</taxon>
        <taxon>rosids</taxon>
        <taxon>malvids</taxon>
        <taxon>Brassicales</taxon>
        <taxon>Brassicaceae</taxon>
        <taxon>Brassiceae</taxon>
        <taxon>Brassica</taxon>
    </lineage>
</organism>
<keyword evidence="1" id="KW-0732">Signal</keyword>
<sequence>MTASVTVSFAVASTTLSLSMAVSLQFCRLCIRPVVMDSDFDAKMFRKNLTRSDNYNRVWSQRGDSQAHESRAHHCSVFDNLMFGLRIEFGDILETLKTNGYTYSWGDVTVKVAKAYGFCWGVERAVQIAYEPRRQFLVAERQFRFLSFISIFTGVI</sequence>
<reference evidence="2 3" key="1">
    <citation type="submission" date="2020-02" db="EMBL/GenBank/DDBJ databases">
        <authorList>
            <person name="Ma Q."/>
            <person name="Huang Y."/>
            <person name="Song X."/>
            <person name="Pei D."/>
        </authorList>
    </citation>
    <scope>NUCLEOTIDE SEQUENCE [LARGE SCALE GENOMIC DNA]</scope>
    <source>
        <strain evidence="2">Sxm20200214</strain>
        <tissue evidence="2">Leaf</tissue>
    </source>
</reference>
<accession>A0A8X7V024</accession>
<dbReference type="OrthoDB" id="1742387at2759"/>
<dbReference type="Proteomes" id="UP000886595">
    <property type="component" value="Unassembled WGS sequence"/>
</dbReference>
<feature type="chain" id="PRO_5036469268" evidence="1">
    <location>
        <begin position="22"/>
        <end position="156"/>
    </location>
</feature>
<evidence type="ECO:0000256" key="1">
    <source>
        <dbReference type="SAM" id="SignalP"/>
    </source>
</evidence>
<evidence type="ECO:0000313" key="3">
    <source>
        <dbReference type="Proteomes" id="UP000886595"/>
    </source>
</evidence>
<proteinExistence type="predicted"/>
<dbReference type="AlphaFoldDB" id="A0A8X7V024"/>
<dbReference type="EMBL" id="JAAMPC010000008">
    <property type="protein sequence ID" value="KAG2298455.1"/>
    <property type="molecule type" value="Genomic_DNA"/>
</dbReference>
<dbReference type="PANTHER" id="PTHR31619:SF5">
    <property type="entry name" value="4-HYDROXY-3-METHYLBUT-2-ENYL DIPHOSPHATE REDUCTASE, CHLOROPLASTIC"/>
    <property type="match status" value="1"/>
</dbReference>
<comment type="caution">
    <text evidence="2">The sequence shown here is derived from an EMBL/GenBank/DDBJ whole genome shotgun (WGS) entry which is preliminary data.</text>
</comment>
<feature type="signal peptide" evidence="1">
    <location>
        <begin position="1"/>
        <end position="21"/>
    </location>
</feature>
<gene>
    <name evidence="2" type="ORF">Bca52824_034927</name>
</gene>
<evidence type="ECO:0000313" key="2">
    <source>
        <dbReference type="EMBL" id="KAG2298455.1"/>
    </source>
</evidence>
<name>A0A8X7V024_BRACI</name>
<protein>
    <submittedName>
        <fullName evidence="2">Uncharacterized protein</fullName>
    </submittedName>
</protein>
<keyword evidence="3" id="KW-1185">Reference proteome</keyword>
<dbReference type="PANTHER" id="PTHR31619">
    <property type="entry name" value="4-HYDROXY-3-METHYLBUT-2-ENYL DIPHOSPHATE REDUCTASE, CHLOROPLASTIC"/>
    <property type="match status" value="1"/>
</dbReference>